<dbReference type="EMBL" id="OMOF01000685">
    <property type="protein sequence ID" value="SPF53895.1"/>
    <property type="molecule type" value="Genomic_DNA"/>
</dbReference>
<dbReference type="AlphaFoldDB" id="A0A2U3LPN6"/>
<evidence type="ECO:0000313" key="1">
    <source>
        <dbReference type="EMBL" id="SPF53895.1"/>
    </source>
</evidence>
<proteinExistence type="predicted"/>
<gene>
    <name evidence="1" type="ORF">SBF1_7150004</name>
</gene>
<organism evidence="1 2">
    <name type="scientific">Candidatus Desulfosporosinus infrequens</name>
    <dbReference type="NCBI Taxonomy" id="2043169"/>
    <lineage>
        <taxon>Bacteria</taxon>
        <taxon>Bacillati</taxon>
        <taxon>Bacillota</taxon>
        <taxon>Clostridia</taxon>
        <taxon>Eubacteriales</taxon>
        <taxon>Desulfitobacteriaceae</taxon>
        <taxon>Desulfosporosinus</taxon>
    </lineage>
</organism>
<protein>
    <submittedName>
        <fullName evidence="1">Uncharacterized protein</fullName>
    </submittedName>
</protein>
<accession>A0A2U3LPN6</accession>
<evidence type="ECO:0000313" key="2">
    <source>
        <dbReference type="Proteomes" id="UP000238916"/>
    </source>
</evidence>
<sequence>MILLQKPLVMLLISRFSVILSEAKDLKALAQDDTKIIAVT</sequence>
<dbReference type="Proteomes" id="UP000238916">
    <property type="component" value="Unassembled WGS sequence"/>
</dbReference>
<name>A0A2U3LPN6_9FIRM</name>
<reference evidence="2" key="1">
    <citation type="submission" date="2018-02" db="EMBL/GenBank/DDBJ databases">
        <authorList>
            <person name="Hausmann B."/>
        </authorList>
    </citation>
    <scope>NUCLEOTIDE SEQUENCE [LARGE SCALE GENOMIC DNA]</scope>
    <source>
        <strain evidence="2">Peat soil MAG SbF1</strain>
    </source>
</reference>